<dbReference type="InterPro" id="IPR020796">
    <property type="entry name" value="ORC5"/>
</dbReference>
<dbReference type="PANTHER" id="PTHR12705">
    <property type="entry name" value="ORIGIN RECOGNITION COMPLEX SUBUNIT 5"/>
    <property type="match status" value="1"/>
</dbReference>
<dbReference type="VEuPathDB" id="PlasmoDB:PmUG01_04016600"/>
<evidence type="ECO:0000256" key="3">
    <source>
        <dbReference type="ARBA" id="ARBA00023242"/>
    </source>
</evidence>
<dbReference type="AlphaFoldDB" id="A0A1C3KAH5"/>
<dbReference type="Proteomes" id="UP000219799">
    <property type="component" value="Chromosome 4"/>
</dbReference>
<keyword evidence="2" id="KW-0235">DNA replication</keyword>
<feature type="domain" description="ORC5 lid" evidence="6">
    <location>
        <begin position="661"/>
        <end position="705"/>
    </location>
</feature>
<sequence length="943" mass="109112">MYKLKNNESDINSDDCNETSQECIYRFSSPKKQKSNTLKNSKKIEQTYTISNFEKWEVVSTNMNNEKNTKRKASNTNLENSSQIQVNIAGLKKNEQDYVQQKRSFEKLHESEGERETNDNYIEESDYDEEGDYNERIGYEDQVSYDTQISNNETDRYCEYNELKKCQASRGDNINNLESIREKMHMSGEMDEKMHMSGEMDEKMHMSGEMDEKMHMSGEMDEKMHMSGEMDEKMHVSAKMDEKMRMSAKMDENVNSSDELDENVNSSDELDENENSSDELDENVNSSEEIDEYNSLYDEELNEMIGEGHFKELIPAIPHDILNSYIACLKTCGFEREVQLHRLINLLGDLRDPISVIQVLGLPGMGKTKVVKNFIKLMNVPFAYVNCLMAVYQSGRSAKNVIFHTILKDLSINLLKEFNEYKKVNNIMNCSYDPTKLVPTSVSNTDNFFNILHKLLSFRPDDEQGLEKMISKKKKKGAAVGEPSGEENNGGRINSPVNGNNAEEKENKKKFSNNKNHYYKDKLYDRSVVFILDNIRYLVRTHPDLFYALTRIHEYIKGPYADVTKANKITRGLCVILINRSPLPDEIFDGLPQPPTVWFDSYTADMCKNILYRLYETMCFESLLTYNDKDLKIFYVKDNKKEFLIKKKNVILNNDVIYDIWCRYIDYIVNVSYKDYKSDFHELLFICSHMWPLFIRPIIEGSLEPIVENMNALQRNIDTHIRVATYNHASHFTFELIDSVFLNESNLKNKIDLSFYSKILLVGAYLASRNLPITDKRFFNATVKGGAFSLPKKRKTRNKNESILTLIGQAIPKNFTFIRWLCLTDCLLVCFFDEQLILNSLICHQINTLIQLGFITFSSSNNLSCLVRNSLMNGVQWSGYCGSALLNSTNNFSSLNNNIFSETTNSMAYESLDPYSKLVIHVPEETIRSISKEMKIPLDELIL</sequence>
<evidence type="ECO:0000256" key="1">
    <source>
        <dbReference type="ARBA" id="ARBA00004123"/>
    </source>
</evidence>
<dbReference type="SUPFAM" id="SSF52540">
    <property type="entry name" value="P-loop containing nucleoside triphosphate hydrolases"/>
    <property type="match status" value="1"/>
</dbReference>
<dbReference type="InterPro" id="IPR047088">
    <property type="entry name" value="ORC5_C"/>
</dbReference>
<evidence type="ECO:0000256" key="4">
    <source>
        <dbReference type="SAM" id="MobiDB-lite"/>
    </source>
</evidence>
<dbReference type="Pfam" id="PF21639">
    <property type="entry name" value="ORC5_lid"/>
    <property type="match status" value="1"/>
</dbReference>
<dbReference type="EMBL" id="LT594492">
    <property type="protein sequence ID" value="SBT70543.1"/>
    <property type="molecule type" value="Genomic_DNA"/>
</dbReference>
<organism evidence="7 8">
    <name type="scientific">Plasmodium malariae</name>
    <dbReference type="NCBI Taxonomy" id="5858"/>
    <lineage>
        <taxon>Eukaryota</taxon>
        <taxon>Sar</taxon>
        <taxon>Alveolata</taxon>
        <taxon>Apicomplexa</taxon>
        <taxon>Aconoidasida</taxon>
        <taxon>Haemosporida</taxon>
        <taxon>Plasmodiidae</taxon>
        <taxon>Plasmodium</taxon>
        <taxon>Plasmodium (Plasmodium)</taxon>
    </lineage>
</organism>
<evidence type="ECO:0000256" key="2">
    <source>
        <dbReference type="ARBA" id="ARBA00022705"/>
    </source>
</evidence>
<proteinExistence type="predicted"/>
<comment type="subcellular location">
    <subcellularLocation>
        <location evidence="1">Nucleus</location>
    </subcellularLocation>
</comment>
<evidence type="ECO:0000313" key="8">
    <source>
        <dbReference type="Proteomes" id="UP000219799"/>
    </source>
</evidence>
<feature type="region of interest" description="Disordered" evidence="4">
    <location>
        <begin position="249"/>
        <end position="289"/>
    </location>
</feature>
<dbReference type="InterPro" id="IPR048866">
    <property type="entry name" value="ORC5_lid"/>
</dbReference>
<evidence type="ECO:0000259" key="5">
    <source>
        <dbReference type="Pfam" id="PF14630"/>
    </source>
</evidence>
<dbReference type="Pfam" id="PF14630">
    <property type="entry name" value="ORC5_C"/>
    <property type="match status" value="1"/>
</dbReference>
<feature type="compositionally biased region" description="Acidic residues" evidence="4">
    <location>
        <begin position="258"/>
        <end position="289"/>
    </location>
</feature>
<accession>A0A1C3KAH5</accession>
<dbReference type="GO" id="GO:0003688">
    <property type="term" value="F:DNA replication origin binding"/>
    <property type="evidence" value="ECO:0007669"/>
    <property type="project" value="TreeGrafter"/>
</dbReference>
<dbReference type="PANTHER" id="PTHR12705:SF0">
    <property type="entry name" value="ORIGIN RECOGNITION COMPLEX SUBUNIT 5"/>
    <property type="match status" value="1"/>
</dbReference>
<evidence type="ECO:0000259" key="6">
    <source>
        <dbReference type="Pfam" id="PF21639"/>
    </source>
</evidence>
<keyword evidence="3" id="KW-0539">Nucleus</keyword>
<dbReference type="GO" id="GO:0005664">
    <property type="term" value="C:nuclear origin of replication recognition complex"/>
    <property type="evidence" value="ECO:0007669"/>
    <property type="project" value="TreeGrafter"/>
</dbReference>
<feature type="domain" description="Origin recognition complex subunit 5 C-terminal" evidence="5">
    <location>
        <begin position="753"/>
        <end position="940"/>
    </location>
</feature>
<reference evidence="7 8" key="1">
    <citation type="submission" date="2016-06" db="EMBL/GenBank/DDBJ databases">
        <authorList>
            <consortium name="Pathogen Informatics"/>
        </authorList>
    </citation>
    <scope>NUCLEOTIDE SEQUENCE [LARGE SCALE GENOMIC DNA]</scope>
    <source>
        <strain evidence="7">PmlGA01</strain>
    </source>
</reference>
<feature type="region of interest" description="Disordered" evidence="4">
    <location>
        <begin position="105"/>
        <end position="128"/>
    </location>
</feature>
<protein>
    <submittedName>
        <fullName evidence="7">Origin recognition complex subunit 5, putative</fullName>
    </submittedName>
</protein>
<dbReference type="Gene3D" id="3.40.50.300">
    <property type="entry name" value="P-loop containing nucleotide triphosphate hydrolases"/>
    <property type="match status" value="1"/>
</dbReference>
<feature type="region of interest" description="Disordered" evidence="4">
    <location>
        <begin position="472"/>
        <end position="511"/>
    </location>
</feature>
<evidence type="ECO:0000313" key="7">
    <source>
        <dbReference type="EMBL" id="SBT70543.1"/>
    </source>
</evidence>
<name>A0A1C3KAH5_PLAMA</name>
<feature type="compositionally biased region" description="Basic and acidic residues" evidence="4">
    <location>
        <begin position="105"/>
        <end position="118"/>
    </location>
</feature>
<gene>
    <name evidence="7" type="primary">ORC5</name>
    <name evidence="7" type="ORF">PMLGA01_040008700</name>
</gene>
<dbReference type="InterPro" id="IPR027417">
    <property type="entry name" value="P-loop_NTPase"/>
</dbReference>
<dbReference type="GO" id="GO:0006270">
    <property type="term" value="P:DNA replication initiation"/>
    <property type="evidence" value="ECO:0007669"/>
    <property type="project" value="TreeGrafter"/>
</dbReference>